<dbReference type="AlphaFoldDB" id="A0AB38A7K6"/>
<dbReference type="InterPro" id="IPR027417">
    <property type="entry name" value="P-loop_NTPase"/>
</dbReference>
<name>A0AB38A7K6_9ACTN</name>
<evidence type="ECO:0000256" key="2">
    <source>
        <dbReference type="ARBA" id="ARBA00022840"/>
    </source>
</evidence>
<keyword evidence="2" id="KW-0067">ATP-binding</keyword>
<dbReference type="Proteomes" id="UP000183687">
    <property type="component" value="Unassembled WGS sequence"/>
</dbReference>
<dbReference type="PANTHER" id="PTHR43384">
    <property type="entry name" value="SEPTUM SITE-DETERMINING PROTEIN MIND HOMOLOG, CHLOROPLASTIC-RELATED"/>
    <property type="match status" value="1"/>
</dbReference>
<dbReference type="SUPFAM" id="SSF52540">
    <property type="entry name" value="P-loop containing nucleoside triphosphate hydrolases"/>
    <property type="match status" value="1"/>
</dbReference>
<gene>
    <name evidence="4" type="ORF">SAMN04489746_1266</name>
</gene>
<evidence type="ECO:0000259" key="3">
    <source>
        <dbReference type="Pfam" id="PF01656"/>
    </source>
</evidence>
<protein>
    <submittedName>
        <fullName evidence="4">Pilus assembly protein CpaE</fullName>
    </submittedName>
</protein>
<evidence type="ECO:0000313" key="4">
    <source>
        <dbReference type="EMBL" id="SEB91068.1"/>
    </source>
</evidence>
<organism evidence="4 5">
    <name type="scientific">Atopobium minutum</name>
    <dbReference type="NCBI Taxonomy" id="1381"/>
    <lineage>
        <taxon>Bacteria</taxon>
        <taxon>Bacillati</taxon>
        <taxon>Actinomycetota</taxon>
        <taxon>Coriobacteriia</taxon>
        <taxon>Coriobacteriales</taxon>
        <taxon>Atopobiaceae</taxon>
        <taxon>Atopobium</taxon>
    </lineage>
</organism>
<dbReference type="GO" id="GO:0016887">
    <property type="term" value="F:ATP hydrolysis activity"/>
    <property type="evidence" value="ECO:0007669"/>
    <property type="project" value="TreeGrafter"/>
</dbReference>
<comment type="caution">
    <text evidence="4">The sequence shown here is derived from an EMBL/GenBank/DDBJ whole genome shotgun (WGS) entry which is preliminary data.</text>
</comment>
<dbReference type="PANTHER" id="PTHR43384:SF6">
    <property type="entry name" value="SEPTUM SITE-DETERMINING PROTEIN MIND HOMOLOG, CHLOROPLASTIC"/>
    <property type="match status" value="1"/>
</dbReference>
<evidence type="ECO:0000256" key="1">
    <source>
        <dbReference type="ARBA" id="ARBA00022741"/>
    </source>
</evidence>
<dbReference type="Gene3D" id="3.40.50.300">
    <property type="entry name" value="P-loop containing nucleotide triphosphate hydrolases"/>
    <property type="match status" value="1"/>
</dbReference>
<evidence type="ECO:0000313" key="5">
    <source>
        <dbReference type="Proteomes" id="UP000183687"/>
    </source>
</evidence>
<dbReference type="InterPro" id="IPR050625">
    <property type="entry name" value="ParA/MinD_ATPase"/>
</dbReference>
<feature type="domain" description="CobQ/CobB/MinD/ParA nucleotide binding" evidence="3">
    <location>
        <begin position="175"/>
        <end position="302"/>
    </location>
</feature>
<reference evidence="4 5" key="1">
    <citation type="submission" date="2016-10" db="EMBL/GenBank/DDBJ databases">
        <authorList>
            <person name="Varghese N."/>
            <person name="Submissions S."/>
        </authorList>
    </citation>
    <scope>NUCLEOTIDE SEQUENCE [LARGE SCALE GENOMIC DNA]</scope>
    <source>
        <strain evidence="4 5">DSM 20586</strain>
    </source>
</reference>
<dbReference type="GO" id="GO:0051782">
    <property type="term" value="P:negative regulation of cell division"/>
    <property type="evidence" value="ECO:0007669"/>
    <property type="project" value="TreeGrafter"/>
</dbReference>
<dbReference type="Pfam" id="PF01656">
    <property type="entry name" value="CbiA"/>
    <property type="match status" value="1"/>
</dbReference>
<dbReference type="EMBL" id="FNSH01000001">
    <property type="protein sequence ID" value="SEB91068.1"/>
    <property type="molecule type" value="Genomic_DNA"/>
</dbReference>
<proteinExistence type="predicted"/>
<dbReference type="GO" id="GO:0005524">
    <property type="term" value="F:ATP binding"/>
    <property type="evidence" value="ECO:0007669"/>
    <property type="project" value="UniProtKB-KW"/>
</dbReference>
<sequence length="442" mass="47119">MASVWFVCTGQKYREEVLSATRALHPSALIIDEPCPSAIRQRLLRQTPHHASVVVGPEVTGPTAVNVAAALVRDGYADEVVLVGIKPSGSLKSRAVRAGIARVYSLEDLKISAGEAVTAQQAKELPTQAVTDFPSELVVDLDEPAIEKPVQQKPSKEPVPTMPASVRKQGCAPIVVVASGRGGVGKSTLACASALHAANWGLRVALVDLDLGSGNLFSMFGVQQGTDLARFIKQTTLDDLLAAGTKVAENITLWGPCSKPELAETVAPLVNNLLISLSNTYDLVLVDTSTFWTDCVGLAAQICDRLLLVSDDRYGAVGAMSRCAALAVRLGVARTRIMRVSSRSDVSSKNEHHLYRADIGLEAARLLRVADGGVEISELLSTGHADNLMQLEGAFMRTTKICLAKVLSELGRLPQNEDAQKASTANFIQKSKGFFARMREAG</sequence>
<keyword evidence="1" id="KW-0547">Nucleotide-binding</keyword>
<dbReference type="GO" id="GO:0005829">
    <property type="term" value="C:cytosol"/>
    <property type="evidence" value="ECO:0007669"/>
    <property type="project" value="TreeGrafter"/>
</dbReference>
<dbReference type="RefSeq" id="WP_002564067.1">
    <property type="nucleotide sequence ID" value="NZ_CALJSN010000009.1"/>
</dbReference>
<dbReference type="GO" id="GO:0009898">
    <property type="term" value="C:cytoplasmic side of plasma membrane"/>
    <property type="evidence" value="ECO:0007669"/>
    <property type="project" value="TreeGrafter"/>
</dbReference>
<dbReference type="InterPro" id="IPR002586">
    <property type="entry name" value="CobQ/CobB/MinD/ParA_Nub-bd_dom"/>
</dbReference>
<accession>A0AB38A7K6</accession>